<dbReference type="Pfam" id="PF14559">
    <property type="entry name" value="TPR_19"/>
    <property type="match status" value="1"/>
</dbReference>
<gene>
    <name evidence="2" type="ORF">E7Z74_06515</name>
</gene>
<dbReference type="SUPFAM" id="SSF48452">
    <property type="entry name" value="TPR-like"/>
    <property type="match status" value="2"/>
</dbReference>
<dbReference type="AlphaFoldDB" id="A0A8T3VIB3"/>
<dbReference type="Pfam" id="PF00515">
    <property type="entry name" value="TPR_1"/>
    <property type="match status" value="1"/>
</dbReference>
<dbReference type="EMBL" id="SUTF01000007">
    <property type="protein sequence ID" value="MBE6510902.1"/>
    <property type="molecule type" value="Genomic_DNA"/>
</dbReference>
<dbReference type="InterPro" id="IPR011990">
    <property type="entry name" value="TPR-like_helical_dom_sf"/>
</dbReference>
<comment type="caution">
    <text evidence="2">The sequence shown here is derived from an EMBL/GenBank/DDBJ whole genome shotgun (WGS) entry which is preliminary data.</text>
</comment>
<evidence type="ECO:0000313" key="3">
    <source>
        <dbReference type="Proteomes" id="UP000713479"/>
    </source>
</evidence>
<name>A0A8T3VIB3_9EURY</name>
<dbReference type="PROSITE" id="PS50005">
    <property type="entry name" value="TPR"/>
    <property type="match status" value="2"/>
</dbReference>
<feature type="repeat" description="TPR" evidence="1">
    <location>
        <begin position="275"/>
        <end position="308"/>
    </location>
</feature>
<dbReference type="Proteomes" id="UP000713479">
    <property type="component" value="Unassembled WGS sequence"/>
</dbReference>
<keyword evidence="1" id="KW-0802">TPR repeat</keyword>
<accession>A0A8T3VIB3</accession>
<evidence type="ECO:0000256" key="1">
    <source>
        <dbReference type="PROSITE-ProRule" id="PRU00339"/>
    </source>
</evidence>
<evidence type="ECO:0000313" key="2">
    <source>
        <dbReference type="EMBL" id="MBE6510902.1"/>
    </source>
</evidence>
<dbReference type="Gene3D" id="1.25.40.10">
    <property type="entry name" value="Tetratricopeptide repeat domain"/>
    <property type="match status" value="2"/>
</dbReference>
<dbReference type="SMART" id="SM00028">
    <property type="entry name" value="TPR"/>
    <property type="match status" value="8"/>
</dbReference>
<dbReference type="InterPro" id="IPR019734">
    <property type="entry name" value="TPR_rpt"/>
</dbReference>
<dbReference type="Pfam" id="PF13181">
    <property type="entry name" value="TPR_8"/>
    <property type="match status" value="2"/>
</dbReference>
<dbReference type="PANTHER" id="PTHR12558:SF13">
    <property type="entry name" value="CELL DIVISION CYCLE PROTEIN 27 HOMOLOG"/>
    <property type="match status" value="1"/>
</dbReference>
<dbReference type="PROSITE" id="PS50293">
    <property type="entry name" value="TPR_REGION"/>
    <property type="match status" value="1"/>
</dbReference>
<organism evidence="2 3">
    <name type="scientific">Methanobrevibacter millerae</name>
    <dbReference type="NCBI Taxonomy" id="230361"/>
    <lineage>
        <taxon>Archaea</taxon>
        <taxon>Methanobacteriati</taxon>
        <taxon>Methanobacteriota</taxon>
        <taxon>Methanomada group</taxon>
        <taxon>Methanobacteria</taxon>
        <taxon>Methanobacteriales</taxon>
        <taxon>Methanobacteriaceae</taxon>
        <taxon>Methanobrevibacter</taxon>
    </lineage>
</organism>
<feature type="repeat" description="TPR" evidence="1">
    <location>
        <begin position="69"/>
        <end position="102"/>
    </location>
</feature>
<protein>
    <submittedName>
        <fullName evidence="2">Tetratricopeptide repeat protein</fullName>
    </submittedName>
</protein>
<proteinExistence type="predicted"/>
<sequence length="450" mass="52581">MNEKLITALQNNDDEALLEIELEDLKNNPSDFELNKLIALTYSNMSEYEKCIEYIDRYLEHDVNIYDEADSYYIKGQAYIGLNDFDSAIGFYDKALELLPNHELCNLGKAMVCKSKKNFDEALFCIDRLSDENPAKNQLKVTLYSEMGNWEKCFEYIDSENNLVFKPTTLFNMNQYEKSIELIDNLIKNGDTTLEMMSANIALDNLGLQHPEIADEIELKIEDLENHEKINGLIEQLDDCWAKFYARAIGQKDMIKYIEAIENLKRALEYDEHRYETLIDLADTYILIDDYENAREITEKALEINESVRPLELMCTISFATEEFVDCISYSNRILNMDKENYDTYITMAFAYHALEESDMAIEILDEAIESNSKSNRFYMAKGTIYEEMDDEKKYIECIIKAYEIDPFDIMPMVSLTSHFKEKGNMGKARRYYDEILTLEPNFPKSFEEL</sequence>
<reference evidence="2" key="1">
    <citation type="submission" date="2019-04" db="EMBL/GenBank/DDBJ databases">
        <title>Evolution of Biomass-Degrading Anaerobic Consortia Revealed by Metagenomics.</title>
        <authorList>
            <person name="Peng X."/>
        </authorList>
    </citation>
    <scope>NUCLEOTIDE SEQUENCE</scope>
    <source>
        <strain evidence="2">SIG13</strain>
    </source>
</reference>
<dbReference type="PANTHER" id="PTHR12558">
    <property type="entry name" value="CELL DIVISION CYCLE 16,23,27"/>
    <property type="match status" value="1"/>
</dbReference>